<dbReference type="GO" id="GO:0012505">
    <property type="term" value="C:endomembrane system"/>
    <property type="evidence" value="ECO:0007669"/>
    <property type="project" value="UniProtKB-SubCell"/>
</dbReference>
<dbReference type="EMBL" id="CP099429">
    <property type="protein sequence ID" value="USW59107.1"/>
    <property type="molecule type" value="Genomic_DNA"/>
</dbReference>
<dbReference type="GO" id="GO:0009272">
    <property type="term" value="P:fungal-type cell wall biogenesis"/>
    <property type="evidence" value="ECO:0007669"/>
    <property type="project" value="TreeGrafter"/>
</dbReference>
<dbReference type="AlphaFoldDB" id="A0A9Q9AZW7"/>
<protein>
    <recommendedName>
        <fullName evidence="4 10">Mannan endo-1,6-alpha-mannosidase</fullName>
        <ecNumber evidence="4 10">3.2.1.101</ecNumber>
    </recommendedName>
</protein>
<dbReference type="PANTHER" id="PTHR12145:SF36">
    <property type="entry name" value="MANNAN ENDO-1,6-ALPHA-MANNOSIDASE DCW1"/>
    <property type="match status" value="1"/>
</dbReference>
<dbReference type="OrthoDB" id="4187847at2759"/>
<dbReference type="InterPro" id="IPR014480">
    <property type="entry name" value="Mannan-1_6-alpha_mannosidase"/>
</dbReference>
<evidence type="ECO:0000256" key="1">
    <source>
        <dbReference type="ARBA" id="ARBA00001452"/>
    </source>
</evidence>
<dbReference type="InterPro" id="IPR005198">
    <property type="entry name" value="Glyco_hydro_76"/>
</dbReference>
<evidence type="ECO:0000256" key="8">
    <source>
        <dbReference type="ARBA" id="ARBA00023180"/>
    </source>
</evidence>
<accession>A0A9Q9AZW7</accession>
<evidence type="ECO:0000256" key="10">
    <source>
        <dbReference type="PIRNR" id="PIRNR016302"/>
    </source>
</evidence>
<evidence type="ECO:0000313" key="13">
    <source>
        <dbReference type="Proteomes" id="UP001056384"/>
    </source>
</evidence>
<sequence length="455" mass="49029">MRFTSHVAAGTIAVARVVSGIEVNINDADSIKSATSTIAHGMVSYYHGNETGMIPGELGDPYYWWEAGAMLNSLINYWYYTGDTTYNEIVKQGLIFQIGPDDNYMPPNQTKAEGNDDQYFWGCAVMTAAEYNFENPDAGDPGWLALAQGVFNSQAARWDAADCGGGVRWQIFTWNNGYDYKNTPSNGGLFNLASRLGAYTGNQTYFDWADKLWDWLDDIGLIGEKFDIYDGTSIDDNCTTIDHTLWTYTAGMMLNGAAVMWNATDAKSSASASSADTWRNRTEGIWNATTRNYFTGTNNMIMQEICEPTNNCNTDQKSFKAYLSRFMASSTKVAPWLYDSVRPYIEASAVAAGQQCDGGTDGMTCGLKWTQNSTYDGSAGVGQQMSALEIIGALLIQQSEAPVSSSTGGTSEGNPDAGTGGDKDASQPAKAITTGDRAGAGILTALVLFGTVGGS</sequence>
<dbReference type="Gene3D" id="1.50.10.20">
    <property type="match status" value="1"/>
</dbReference>
<feature type="compositionally biased region" description="Polar residues" evidence="11">
    <location>
        <begin position="402"/>
        <end position="413"/>
    </location>
</feature>
<dbReference type="Proteomes" id="UP001056384">
    <property type="component" value="Chromosome 12"/>
</dbReference>
<comment type="catalytic activity">
    <reaction evidence="1 10">
        <text>Random hydrolysis of (1-&gt;6)-alpha-D-mannosidic linkages in unbranched (1-&gt;6)-mannans.</text>
        <dbReference type="EC" id="3.2.1.101"/>
    </reaction>
</comment>
<evidence type="ECO:0000256" key="11">
    <source>
        <dbReference type="SAM" id="MobiDB-lite"/>
    </source>
</evidence>
<keyword evidence="9 10" id="KW-0326">Glycosidase</keyword>
<dbReference type="EC" id="3.2.1.101" evidence="4 10"/>
<keyword evidence="8" id="KW-0325">Glycoprotein</keyword>
<comment type="subcellular location">
    <subcellularLocation>
        <location evidence="2">Endomembrane system</location>
    </subcellularLocation>
</comment>
<feature type="region of interest" description="Disordered" evidence="11">
    <location>
        <begin position="402"/>
        <end position="434"/>
    </location>
</feature>
<comment type="similarity">
    <text evidence="3 10">Belongs to the glycosyl hydrolase 76 family.</text>
</comment>
<dbReference type="InterPro" id="IPR008928">
    <property type="entry name" value="6-hairpin_glycosidase_sf"/>
</dbReference>
<name>A0A9Q9AZW7_9PEZI</name>
<evidence type="ECO:0000256" key="9">
    <source>
        <dbReference type="ARBA" id="ARBA00023295"/>
    </source>
</evidence>
<organism evidence="12 13">
    <name type="scientific">Septoria linicola</name>
    <dbReference type="NCBI Taxonomy" id="215465"/>
    <lineage>
        <taxon>Eukaryota</taxon>
        <taxon>Fungi</taxon>
        <taxon>Dikarya</taxon>
        <taxon>Ascomycota</taxon>
        <taxon>Pezizomycotina</taxon>
        <taxon>Dothideomycetes</taxon>
        <taxon>Dothideomycetidae</taxon>
        <taxon>Mycosphaerellales</taxon>
        <taxon>Mycosphaerellaceae</taxon>
        <taxon>Septoria</taxon>
    </lineage>
</organism>
<keyword evidence="5" id="KW-0732">Signal</keyword>
<dbReference type="GO" id="GO:0008496">
    <property type="term" value="F:mannan endo-1,6-alpha-mannosidase activity"/>
    <property type="evidence" value="ECO:0007669"/>
    <property type="project" value="UniProtKB-UniRule"/>
</dbReference>
<dbReference type="SUPFAM" id="SSF48208">
    <property type="entry name" value="Six-hairpin glycosidases"/>
    <property type="match status" value="1"/>
</dbReference>
<evidence type="ECO:0000256" key="5">
    <source>
        <dbReference type="ARBA" id="ARBA00022729"/>
    </source>
</evidence>
<dbReference type="FunFam" id="1.50.10.20:FF:000006">
    <property type="entry name" value="Mannan endo-1,6-alpha-mannosidase"/>
    <property type="match status" value="1"/>
</dbReference>
<evidence type="ECO:0000256" key="2">
    <source>
        <dbReference type="ARBA" id="ARBA00004308"/>
    </source>
</evidence>
<evidence type="ECO:0000256" key="6">
    <source>
        <dbReference type="ARBA" id="ARBA00022801"/>
    </source>
</evidence>
<evidence type="ECO:0000256" key="7">
    <source>
        <dbReference type="ARBA" id="ARBA00023136"/>
    </source>
</evidence>
<dbReference type="GO" id="GO:0016052">
    <property type="term" value="P:carbohydrate catabolic process"/>
    <property type="evidence" value="ECO:0007669"/>
    <property type="project" value="InterPro"/>
</dbReference>
<evidence type="ECO:0000313" key="12">
    <source>
        <dbReference type="EMBL" id="USW59107.1"/>
    </source>
</evidence>
<reference evidence="12" key="1">
    <citation type="submission" date="2022-06" db="EMBL/GenBank/DDBJ databases">
        <title>Complete genome sequences of two strains of the flax pathogen Septoria linicola.</title>
        <authorList>
            <person name="Lapalu N."/>
            <person name="Simon A."/>
            <person name="Demenou B."/>
            <person name="Paumier D."/>
            <person name="Guillot M.-P."/>
            <person name="Gout L."/>
            <person name="Valade R."/>
        </authorList>
    </citation>
    <scope>NUCLEOTIDE SEQUENCE</scope>
    <source>
        <strain evidence="12">SE15195</strain>
    </source>
</reference>
<dbReference type="Pfam" id="PF03663">
    <property type="entry name" value="Glyco_hydro_76"/>
    <property type="match status" value="1"/>
</dbReference>
<keyword evidence="13" id="KW-1185">Reference proteome</keyword>
<keyword evidence="6 10" id="KW-0378">Hydrolase</keyword>
<proteinExistence type="inferred from homology"/>
<evidence type="ECO:0000256" key="3">
    <source>
        <dbReference type="ARBA" id="ARBA00009699"/>
    </source>
</evidence>
<dbReference type="PANTHER" id="PTHR12145">
    <property type="entry name" value="MANNAN ENDO-1,6-ALPHA-MANNOSIDASE DCW1"/>
    <property type="match status" value="1"/>
</dbReference>
<dbReference type="PIRSF" id="PIRSF016302">
    <property type="entry name" value="Man_a_manosd"/>
    <property type="match status" value="1"/>
</dbReference>
<gene>
    <name evidence="12" type="ORF">Slin15195_G124260</name>
</gene>
<keyword evidence="7" id="KW-0472">Membrane</keyword>
<evidence type="ECO:0000256" key="4">
    <source>
        <dbReference type="ARBA" id="ARBA00012350"/>
    </source>
</evidence>